<evidence type="ECO:0000256" key="2">
    <source>
        <dbReference type="ARBA" id="ARBA00004835"/>
    </source>
</evidence>
<evidence type="ECO:0000313" key="17">
    <source>
        <dbReference type="Proteomes" id="UP000663845"/>
    </source>
</evidence>
<evidence type="ECO:0000256" key="10">
    <source>
        <dbReference type="ARBA" id="ARBA00022840"/>
    </source>
</evidence>
<dbReference type="PANTHER" id="PTHR10534:SF2">
    <property type="entry name" value="PYRIDOXAL KINASE"/>
    <property type="match status" value="1"/>
</dbReference>
<dbReference type="GO" id="GO:0008478">
    <property type="term" value="F:pyridoxal kinase activity"/>
    <property type="evidence" value="ECO:0007669"/>
    <property type="project" value="UniProtKB-EC"/>
</dbReference>
<name>A0A815TLI5_9BILA</name>
<gene>
    <name evidence="16" type="ORF">JYZ213_LOCUS43684</name>
</gene>
<sequence length="317" mass="35778">TMSNKSDRIPRVLSIQSHVVHGFVGNRCAAFILQLYGFEVDIINSVHFSNHTGYKTVKGSRLTADELRSIFQGLLANELLEYDYILTGYMGSGELLHVVAEHIRLIKSKSPHIKYICDPVIGDDNKLYVDQSCIEIYKNEILPLADIITPNDFEIEVLIDKQINCTANDNQEEIIWQSLRILHNMGPSHIIISSISAAKTGGNQTVLQMRASTKLADNQYQTFQINFPRLESCFTGTGDSFSALILAWYHKENDLIRACEKTVSILHQILLKTMEISKPINIHNKVGRELCLIESKTIIESAEILFHAVLNDKHISN</sequence>
<dbReference type="Pfam" id="PF08543">
    <property type="entry name" value="Phos_pyr_kin"/>
    <property type="match status" value="1"/>
</dbReference>
<dbReference type="AlphaFoldDB" id="A0A815TLI5"/>
<comment type="pathway">
    <text evidence="1">Cofactor metabolism; pyridoxal 5'-phosphate salvage; pyridoxamine 5'-phosphate from pyridoxamine: step 1/1.</text>
</comment>
<dbReference type="UniPathway" id="UPA01068">
    <property type="reaction ID" value="UER00298"/>
</dbReference>
<evidence type="ECO:0000256" key="6">
    <source>
        <dbReference type="ARBA" id="ARBA00018134"/>
    </source>
</evidence>
<comment type="caution">
    <text evidence="16">The sequence shown here is derived from an EMBL/GenBank/DDBJ whole genome shotgun (WGS) entry which is preliminary data.</text>
</comment>
<keyword evidence="9" id="KW-0418">Kinase</keyword>
<keyword evidence="8" id="KW-0547">Nucleotide-binding</keyword>
<comment type="catalytic activity">
    <reaction evidence="12">
        <text>pyridoxamine + ATP = pyridoxamine 5'-phosphate + ADP + H(+)</text>
        <dbReference type="Rhea" id="RHEA:25104"/>
        <dbReference type="ChEBI" id="CHEBI:15378"/>
        <dbReference type="ChEBI" id="CHEBI:30616"/>
        <dbReference type="ChEBI" id="CHEBI:57761"/>
        <dbReference type="ChEBI" id="CHEBI:58451"/>
        <dbReference type="ChEBI" id="CHEBI:456216"/>
        <dbReference type="EC" id="2.7.1.35"/>
    </reaction>
    <physiologicalReaction direction="left-to-right" evidence="12">
        <dbReference type="Rhea" id="RHEA:25105"/>
    </physiologicalReaction>
</comment>
<dbReference type="GO" id="GO:0009443">
    <property type="term" value="P:pyridoxal 5'-phosphate salvage"/>
    <property type="evidence" value="ECO:0007669"/>
    <property type="project" value="InterPro"/>
</dbReference>
<evidence type="ECO:0000256" key="11">
    <source>
        <dbReference type="ARBA" id="ARBA00032808"/>
    </source>
</evidence>
<evidence type="ECO:0000259" key="15">
    <source>
        <dbReference type="Pfam" id="PF08543"/>
    </source>
</evidence>
<evidence type="ECO:0000256" key="13">
    <source>
        <dbReference type="ARBA" id="ARBA00047377"/>
    </source>
</evidence>
<dbReference type="CDD" id="cd01173">
    <property type="entry name" value="pyridoxal_pyridoxamine_kinase"/>
    <property type="match status" value="1"/>
</dbReference>
<evidence type="ECO:0000256" key="14">
    <source>
        <dbReference type="ARBA" id="ARBA00048524"/>
    </source>
</evidence>
<dbReference type="Proteomes" id="UP000663845">
    <property type="component" value="Unassembled WGS sequence"/>
</dbReference>
<comment type="pathway">
    <text evidence="3">Cofactor metabolism; pyridoxal 5'-phosphate salvage; pyridoxal 5'-phosphate from pyridoxal: step 1/1.</text>
</comment>
<evidence type="ECO:0000256" key="1">
    <source>
        <dbReference type="ARBA" id="ARBA00004750"/>
    </source>
</evidence>
<evidence type="ECO:0000256" key="4">
    <source>
        <dbReference type="ARBA" id="ARBA00008805"/>
    </source>
</evidence>
<evidence type="ECO:0000256" key="7">
    <source>
        <dbReference type="ARBA" id="ARBA00022679"/>
    </source>
</evidence>
<feature type="domain" description="Pyridoxamine kinase/Phosphomethylpyrimidine kinase" evidence="15">
    <location>
        <begin position="40"/>
        <end position="278"/>
    </location>
</feature>
<evidence type="ECO:0000256" key="8">
    <source>
        <dbReference type="ARBA" id="ARBA00022741"/>
    </source>
</evidence>
<dbReference type="GO" id="GO:0005829">
    <property type="term" value="C:cytosol"/>
    <property type="evidence" value="ECO:0007669"/>
    <property type="project" value="TreeGrafter"/>
</dbReference>
<evidence type="ECO:0000256" key="9">
    <source>
        <dbReference type="ARBA" id="ARBA00022777"/>
    </source>
</evidence>
<dbReference type="EC" id="2.7.1.35" evidence="5"/>
<dbReference type="Gene3D" id="3.40.1190.20">
    <property type="match status" value="1"/>
</dbReference>
<proteinExistence type="inferred from homology"/>
<keyword evidence="7" id="KW-0808">Transferase</keyword>
<keyword evidence="10" id="KW-0067">ATP-binding</keyword>
<feature type="non-terminal residue" evidence="16">
    <location>
        <position position="317"/>
    </location>
</feature>
<dbReference type="InterPro" id="IPR004625">
    <property type="entry name" value="PyrdxlKinase"/>
</dbReference>
<comment type="similarity">
    <text evidence="4">Belongs to the pyridoxine kinase family.</text>
</comment>
<dbReference type="GO" id="GO:0005524">
    <property type="term" value="F:ATP binding"/>
    <property type="evidence" value="ECO:0007669"/>
    <property type="project" value="UniProtKB-KW"/>
</dbReference>
<evidence type="ECO:0000313" key="16">
    <source>
        <dbReference type="EMBL" id="CAF1504632.1"/>
    </source>
</evidence>
<comment type="pathway">
    <text evidence="2">Cofactor metabolism; pyridoxal 5'-phosphate salvage; pyridoxine 5'-phosphate from pyridoxine: step 1/1.</text>
</comment>
<reference evidence="16" key="1">
    <citation type="submission" date="2021-02" db="EMBL/GenBank/DDBJ databases">
        <authorList>
            <person name="Nowell W R."/>
        </authorList>
    </citation>
    <scope>NUCLEOTIDE SEQUENCE</scope>
</reference>
<evidence type="ECO:0000256" key="5">
    <source>
        <dbReference type="ARBA" id="ARBA00012104"/>
    </source>
</evidence>
<comment type="catalytic activity">
    <reaction evidence="14">
        <text>pyridoxine + ATP = pyridoxine 5'-phosphate + ADP + H(+)</text>
        <dbReference type="Rhea" id="RHEA:25108"/>
        <dbReference type="ChEBI" id="CHEBI:15378"/>
        <dbReference type="ChEBI" id="CHEBI:16709"/>
        <dbReference type="ChEBI" id="CHEBI:30616"/>
        <dbReference type="ChEBI" id="CHEBI:58589"/>
        <dbReference type="ChEBI" id="CHEBI:456216"/>
        <dbReference type="EC" id="2.7.1.35"/>
    </reaction>
    <physiologicalReaction direction="left-to-right" evidence="14">
        <dbReference type="Rhea" id="RHEA:25109"/>
    </physiologicalReaction>
</comment>
<dbReference type="InterPro" id="IPR013749">
    <property type="entry name" value="PM/HMP-P_kinase-1"/>
</dbReference>
<dbReference type="PANTHER" id="PTHR10534">
    <property type="entry name" value="PYRIDOXAL KINASE"/>
    <property type="match status" value="1"/>
</dbReference>
<dbReference type="EMBL" id="CAJNOG010002428">
    <property type="protein sequence ID" value="CAF1504632.1"/>
    <property type="molecule type" value="Genomic_DNA"/>
</dbReference>
<organism evidence="16 17">
    <name type="scientific">Adineta steineri</name>
    <dbReference type="NCBI Taxonomy" id="433720"/>
    <lineage>
        <taxon>Eukaryota</taxon>
        <taxon>Metazoa</taxon>
        <taxon>Spiralia</taxon>
        <taxon>Gnathifera</taxon>
        <taxon>Rotifera</taxon>
        <taxon>Eurotatoria</taxon>
        <taxon>Bdelloidea</taxon>
        <taxon>Adinetida</taxon>
        <taxon>Adinetidae</taxon>
        <taxon>Adineta</taxon>
    </lineage>
</organism>
<accession>A0A815TLI5</accession>
<dbReference type="InterPro" id="IPR029056">
    <property type="entry name" value="Ribokinase-like"/>
</dbReference>
<evidence type="ECO:0000256" key="3">
    <source>
        <dbReference type="ARBA" id="ARBA00005210"/>
    </source>
</evidence>
<comment type="catalytic activity">
    <reaction evidence="13">
        <text>pyridoxal + ATP = pyridoxal 5'-phosphate + ADP + H(+)</text>
        <dbReference type="Rhea" id="RHEA:10224"/>
        <dbReference type="ChEBI" id="CHEBI:15378"/>
        <dbReference type="ChEBI" id="CHEBI:17310"/>
        <dbReference type="ChEBI" id="CHEBI:30616"/>
        <dbReference type="ChEBI" id="CHEBI:456216"/>
        <dbReference type="ChEBI" id="CHEBI:597326"/>
        <dbReference type="EC" id="2.7.1.35"/>
    </reaction>
    <physiologicalReaction direction="left-to-right" evidence="13">
        <dbReference type="Rhea" id="RHEA:10225"/>
    </physiologicalReaction>
</comment>
<evidence type="ECO:0000256" key="12">
    <source>
        <dbReference type="ARBA" id="ARBA00047310"/>
    </source>
</evidence>
<dbReference type="NCBIfam" id="TIGR00687">
    <property type="entry name" value="pyridox_kin"/>
    <property type="match status" value="1"/>
</dbReference>
<protein>
    <recommendedName>
        <fullName evidence="6">Pyridoxal kinase</fullName>
        <ecNumber evidence="5">2.7.1.35</ecNumber>
    </recommendedName>
    <alternativeName>
        <fullName evidence="11">Pyridoxine kinase</fullName>
    </alternativeName>
</protein>
<dbReference type="SUPFAM" id="SSF53613">
    <property type="entry name" value="Ribokinase-like"/>
    <property type="match status" value="1"/>
</dbReference>